<gene>
    <name evidence="2" type="ORF">OIDMADRAFT_20300</name>
</gene>
<accession>A0A0C3CG06</accession>
<protein>
    <recommendedName>
        <fullName evidence="4">MARVEL domain-containing protein</fullName>
    </recommendedName>
</protein>
<evidence type="ECO:0000313" key="3">
    <source>
        <dbReference type="Proteomes" id="UP000054321"/>
    </source>
</evidence>
<keyword evidence="1" id="KW-0812">Transmembrane</keyword>
<proteinExistence type="predicted"/>
<dbReference type="InParanoid" id="A0A0C3CG06"/>
<feature type="transmembrane region" description="Helical" evidence="1">
    <location>
        <begin position="149"/>
        <end position="171"/>
    </location>
</feature>
<evidence type="ECO:0008006" key="4">
    <source>
        <dbReference type="Google" id="ProtNLM"/>
    </source>
</evidence>
<organism evidence="2 3">
    <name type="scientific">Oidiodendron maius (strain Zn)</name>
    <dbReference type="NCBI Taxonomy" id="913774"/>
    <lineage>
        <taxon>Eukaryota</taxon>
        <taxon>Fungi</taxon>
        <taxon>Dikarya</taxon>
        <taxon>Ascomycota</taxon>
        <taxon>Pezizomycotina</taxon>
        <taxon>Leotiomycetes</taxon>
        <taxon>Leotiomycetes incertae sedis</taxon>
        <taxon>Myxotrichaceae</taxon>
        <taxon>Oidiodendron</taxon>
    </lineage>
</organism>
<reference evidence="2 3" key="1">
    <citation type="submission" date="2014-04" db="EMBL/GenBank/DDBJ databases">
        <authorList>
            <consortium name="DOE Joint Genome Institute"/>
            <person name="Kuo A."/>
            <person name="Martino E."/>
            <person name="Perotto S."/>
            <person name="Kohler A."/>
            <person name="Nagy L.G."/>
            <person name="Floudas D."/>
            <person name="Copeland A."/>
            <person name="Barry K.W."/>
            <person name="Cichocki N."/>
            <person name="Veneault-Fourrey C."/>
            <person name="LaButti K."/>
            <person name="Lindquist E.A."/>
            <person name="Lipzen A."/>
            <person name="Lundell T."/>
            <person name="Morin E."/>
            <person name="Murat C."/>
            <person name="Sun H."/>
            <person name="Tunlid A."/>
            <person name="Henrissat B."/>
            <person name="Grigoriev I.V."/>
            <person name="Hibbett D.S."/>
            <person name="Martin F."/>
            <person name="Nordberg H.P."/>
            <person name="Cantor M.N."/>
            <person name="Hua S.X."/>
        </authorList>
    </citation>
    <scope>NUCLEOTIDE SEQUENCE [LARGE SCALE GENOMIC DNA]</scope>
    <source>
        <strain evidence="2 3">Zn</strain>
    </source>
</reference>
<name>A0A0C3CG06_OIDMZ</name>
<evidence type="ECO:0000256" key="1">
    <source>
        <dbReference type="SAM" id="Phobius"/>
    </source>
</evidence>
<keyword evidence="3" id="KW-1185">Reference proteome</keyword>
<feature type="transmembrane region" description="Helical" evidence="1">
    <location>
        <begin position="76"/>
        <end position="97"/>
    </location>
</feature>
<sequence>MPSNFGALGATFTVVRAMEAICLISIIGMTANFISEMVTAKQSPPNVIIGTLSVTCIAVLYVAITTILYLDSILPLIATTALDTAALIAVIVVAVTIGKPLSYLDCAALPSTGGTTSSFLDSVGANMSKVNYWVWAGASKTTCFEMKSIWGLSIALCILFAFSATCTVCMWNKKRRDEKAAAPPKDVEN</sequence>
<dbReference type="HOGENOM" id="CLU_099558_0_0_1"/>
<keyword evidence="1" id="KW-1133">Transmembrane helix</keyword>
<evidence type="ECO:0000313" key="2">
    <source>
        <dbReference type="EMBL" id="KIM97923.1"/>
    </source>
</evidence>
<feature type="transmembrane region" description="Helical" evidence="1">
    <location>
        <begin position="47"/>
        <end position="69"/>
    </location>
</feature>
<dbReference type="AlphaFoldDB" id="A0A0C3CG06"/>
<feature type="transmembrane region" description="Helical" evidence="1">
    <location>
        <begin position="12"/>
        <end position="35"/>
    </location>
</feature>
<dbReference type="Proteomes" id="UP000054321">
    <property type="component" value="Unassembled WGS sequence"/>
</dbReference>
<dbReference type="EMBL" id="KN832881">
    <property type="protein sequence ID" value="KIM97923.1"/>
    <property type="molecule type" value="Genomic_DNA"/>
</dbReference>
<reference evidence="3" key="2">
    <citation type="submission" date="2015-01" db="EMBL/GenBank/DDBJ databases">
        <title>Evolutionary Origins and Diversification of the Mycorrhizal Mutualists.</title>
        <authorList>
            <consortium name="DOE Joint Genome Institute"/>
            <consortium name="Mycorrhizal Genomics Consortium"/>
            <person name="Kohler A."/>
            <person name="Kuo A."/>
            <person name="Nagy L.G."/>
            <person name="Floudas D."/>
            <person name="Copeland A."/>
            <person name="Barry K.W."/>
            <person name="Cichocki N."/>
            <person name="Veneault-Fourrey C."/>
            <person name="LaButti K."/>
            <person name="Lindquist E.A."/>
            <person name="Lipzen A."/>
            <person name="Lundell T."/>
            <person name="Morin E."/>
            <person name="Murat C."/>
            <person name="Riley R."/>
            <person name="Ohm R."/>
            <person name="Sun H."/>
            <person name="Tunlid A."/>
            <person name="Henrissat B."/>
            <person name="Grigoriev I.V."/>
            <person name="Hibbett D.S."/>
            <person name="Martin F."/>
        </authorList>
    </citation>
    <scope>NUCLEOTIDE SEQUENCE [LARGE SCALE GENOMIC DNA]</scope>
    <source>
        <strain evidence="3">Zn</strain>
    </source>
</reference>
<keyword evidence="1" id="KW-0472">Membrane</keyword>
<dbReference type="OrthoDB" id="5366688at2759"/>